<dbReference type="EMBL" id="LIAE01007794">
    <property type="protein sequence ID" value="PAV76939.1"/>
    <property type="molecule type" value="Genomic_DNA"/>
</dbReference>
<dbReference type="EMBL" id="LIAE01007794">
    <property type="protein sequence ID" value="PAV76944.1"/>
    <property type="molecule type" value="Genomic_DNA"/>
</dbReference>
<protein>
    <submittedName>
        <fullName evidence="2">Uncharacterized protein</fullName>
    </submittedName>
</protein>
<dbReference type="Proteomes" id="UP000218231">
    <property type="component" value="Unassembled WGS sequence"/>
</dbReference>
<dbReference type="AlphaFoldDB" id="A0A2A2KSL7"/>
<feature type="compositionally biased region" description="Basic and acidic residues" evidence="1">
    <location>
        <begin position="1"/>
        <end position="27"/>
    </location>
</feature>
<organism evidence="2 3">
    <name type="scientific">Diploscapter pachys</name>
    <dbReference type="NCBI Taxonomy" id="2018661"/>
    <lineage>
        <taxon>Eukaryota</taxon>
        <taxon>Metazoa</taxon>
        <taxon>Ecdysozoa</taxon>
        <taxon>Nematoda</taxon>
        <taxon>Chromadorea</taxon>
        <taxon>Rhabditida</taxon>
        <taxon>Rhabditina</taxon>
        <taxon>Rhabditomorpha</taxon>
        <taxon>Rhabditoidea</taxon>
        <taxon>Rhabditidae</taxon>
        <taxon>Diploscapter</taxon>
    </lineage>
</organism>
<keyword evidence="3" id="KW-1185">Reference proteome</keyword>
<feature type="compositionally biased region" description="Low complexity" evidence="1">
    <location>
        <begin position="452"/>
        <end position="468"/>
    </location>
</feature>
<feature type="region of interest" description="Disordered" evidence="1">
    <location>
        <begin position="1"/>
        <end position="31"/>
    </location>
</feature>
<evidence type="ECO:0000256" key="1">
    <source>
        <dbReference type="SAM" id="MobiDB-lite"/>
    </source>
</evidence>
<gene>
    <name evidence="2" type="ORF">WR25_18748</name>
</gene>
<reference evidence="2 3" key="1">
    <citation type="journal article" date="2017" name="Curr. Biol.">
        <title>Genome architecture and evolution of a unichromosomal asexual nematode.</title>
        <authorList>
            <person name="Fradin H."/>
            <person name="Zegar C."/>
            <person name="Gutwein M."/>
            <person name="Lucas J."/>
            <person name="Kovtun M."/>
            <person name="Corcoran D."/>
            <person name="Baugh L.R."/>
            <person name="Kiontke K."/>
            <person name="Gunsalus K."/>
            <person name="Fitch D.H."/>
            <person name="Piano F."/>
        </authorList>
    </citation>
    <scope>NUCLEOTIDE SEQUENCE [LARGE SCALE GENOMIC DNA]</scope>
    <source>
        <strain evidence="2">PF1309</strain>
    </source>
</reference>
<feature type="region of interest" description="Disordered" evidence="1">
    <location>
        <begin position="45"/>
        <end position="66"/>
    </location>
</feature>
<feature type="region of interest" description="Disordered" evidence="1">
    <location>
        <begin position="447"/>
        <end position="468"/>
    </location>
</feature>
<evidence type="ECO:0000313" key="3">
    <source>
        <dbReference type="Proteomes" id="UP000218231"/>
    </source>
</evidence>
<accession>A0A2A2KSL7</accession>
<feature type="region of interest" description="Disordered" evidence="1">
    <location>
        <begin position="94"/>
        <end position="152"/>
    </location>
</feature>
<sequence length="468" mass="54790">MEEQRKAEERRLKEEKEKERQRAEKLNRLMKNSQVTTDEIVKLQEASAEKSRLAGETEKRNADKYRAEMRRIEQEQKRHHDNIMNDYRAKLDKYAKEAEADKKEAKRQMDEMRKHNEDKEEKLRKRHTDDIKELDGKARKAEERRDKNKTELLEDLSKQRIEMTQRHEKEKSDMEARMQKEEARHEEFITQLDLQMSKEETDHKEIMGEIKGQIVQVEAQHNELLDQRAKRHNEDKGTAIAIQAQLGAHTTNETFNTRISKAKLYGNKVLRETADIRRQVESFVDEMKEKKPNNKKLEKHRAAFKYSAKQLYDSIDVQKSLIVTDKDNLSRSSVDPEKVKPAAKLIRDYLELLGKLQNILTNVQYQVIFTDAQNRVRLADVQDRVRVANVQNQDPTPSTIDTFKNIEKEIDELNDRPMSLLPSQLNAVSETALQASMNQMNLGSNQRNMIENGQNTSGQSSSNAIRDQ</sequence>
<comment type="caution">
    <text evidence="2">The sequence shown here is derived from an EMBL/GenBank/DDBJ whole genome shotgun (WGS) entry which is preliminary data.</text>
</comment>
<evidence type="ECO:0000313" key="2">
    <source>
        <dbReference type="EMBL" id="PAV76941.1"/>
    </source>
</evidence>
<dbReference type="EMBL" id="LIAE01007794">
    <property type="protein sequence ID" value="PAV76941.1"/>
    <property type="molecule type" value="Genomic_DNA"/>
</dbReference>
<proteinExistence type="predicted"/>
<name>A0A2A2KSL7_9BILA</name>